<keyword evidence="2" id="KW-1185">Reference proteome</keyword>
<sequence length="123" mass="12863">MTAFTEPNNLKDFLVWEQERGYSREEVTLTGTAVKLAQVVGKVTASGKHAAFNQDGSDGTETAAGIAIANYDASAADVRGVVIARDAIITASNLVWPADIDAGEIAAALATLKTLGIIVREES</sequence>
<dbReference type="EMBL" id="FMUX01000009">
    <property type="protein sequence ID" value="SCY44799.1"/>
    <property type="molecule type" value="Genomic_DNA"/>
</dbReference>
<dbReference type="STRING" id="419481.SAMN05216233_109115"/>
<name>A0A1G5G062_9BACT</name>
<dbReference type="RefSeq" id="WP_092211182.1">
    <property type="nucleotide sequence ID" value="NZ_FMUX01000009.1"/>
</dbReference>
<dbReference type="OrthoDB" id="5422902at2"/>
<dbReference type="InterPro" id="IPR004195">
    <property type="entry name" value="Head_decoration_D"/>
</dbReference>
<dbReference type="Pfam" id="PF02924">
    <property type="entry name" value="HDPD"/>
    <property type="match status" value="1"/>
</dbReference>
<dbReference type="Proteomes" id="UP000198870">
    <property type="component" value="Unassembled WGS sequence"/>
</dbReference>
<protein>
    <submittedName>
        <fullName evidence="1">Bacteriophage lambda head decoration protein D</fullName>
    </submittedName>
</protein>
<gene>
    <name evidence="1" type="ORF">SAMN05216233_109115</name>
</gene>
<evidence type="ECO:0000313" key="1">
    <source>
        <dbReference type="EMBL" id="SCY44799.1"/>
    </source>
</evidence>
<organism evidence="1 2">
    <name type="scientific">Desulfoluna spongiiphila</name>
    <dbReference type="NCBI Taxonomy" id="419481"/>
    <lineage>
        <taxon>Bacteria</taxon>
        <taxon>Pseudomonadati</taxon>
        <taxon>Thermodesulfobacteriota</taxon>
        <taxon>Desulfobacteria</taxon>
        <taxon>Desulfobacterales</taxon>
        <taxon>Desulfolunaceae</taxon>
        <taxon>Desulfoluna</taxon>
    </lineage>
</organism>
<reference evidence="1 2" key="1">
    <citation type="submission" date="2016-10" db="EMBL/GenBank/DDBJ databases">
        <authorList>
            <person name="de Groot N.N."/>
        </authorList>
    </citation>
    <scope>NUCLEOTIDE SEQUENCE [LARGE SCALE GENOMIC DNA]</scope>
    <source>
        <strain evidence="1 2">AA1</strain>
    </source>
</reference>
<accession>A0A1G5G062</accession>
<proteinExistence type="predicted"/>
<evidence type="ECO:0000313" key="2">
    <source>
        <dbReference type="Proteomes" id="UP000198870"/>
    </source>
</evidence>
<dbReference type="AlphaFoldDB" id="A0A1G5G062"/>